<dbReference type="GO" id="GO:0047121">
    <property type="term" value="F:isoquinoline 1-oxidoreductase activity"/>
    <property type="evidence" value="ECO:0007669"/>
    <property type="project" value="UniProtKB-EC"/>
</dbReference>
<keyword evidence="4" id="KW-1185">Reference proteome</keyword>
<comment type="caution">
    <text evidence="3">The sequence shown here is derived from an EMBL/GenBank/DDBJ whole genome shotgun (WGS) entry which is preliminary data.</text>
</comment>
<feature type="region of interest" description="Disordered" evidence="1">
    <location>
        <begin position="1"/>
        <end position="21"/>
    </location>
</feature>
<accession>A0A7Y9DT62</accession>
<dbReference type="RefSeq" id="WP_179792865.1">
    <property type="nucleotide sequence ID" value="NZ_BAABHP010000033.1"/>
</dbReference>
<evidence type="ECO:0000256" key="1">
    <source>
        <dbReference type="SAM" id="MobiDB-lite"/>
    </source>
</evidence>
<dbReference type="Gene3D" id="3.90.1170.50">
    <property type="entry name" value="Aldehyde oxidase/xanthine dehydrogenase, a/b hammerhead"/>
    <property type="match status" value="1"/>
</dbReference>
<dbReference type="PANTHER" id="PTHR47495:SF1">
    <property type="entry name" value="BLL3820 PROTEIN"/>
    <property type="match status" value="1"/>
</dbReference>
<dbReference type="InterPro" id="IPR037165">
    <property type="entry name" value="AldOxase/xan_DH_Mopterin-bd_sf"/>
</dbReference>
<sequence>MPTHRATTTRSRPTTEPAHRADVKRRSFLGLLVAAPVLVTAAEIGRQTIFESVPNASAVALPSAPQPAELYDLLDVIRDSARPTANLITVKVNKDGTVSFAIPRSENGQGIITSTQMIIAEEMNLDPDQVVVTLADARPELVFNQLTGGSSTTFSTYTPIRVAAALAQGRLLGAAANELDQDVSVLTSRQGLITGPNGKSLPFGDLTAKAAAPVTEAANVVLKDREKFTVIGKNRTKSDALAMVTGKKKFTTDLKIPDALPTVICRAPDLNGFPRSVGNLEAIRAMPGVTDVVKVGTGVAVRAKTYGQAIDAVNALEVRWAAGTVAGEDDESVLRKLRRGELPLAVPKGVGTTLESDTVFYFRSNSSLETNCAIADVRANSATIWGPSKSPIAAQAEIARKIGVPQNAVTFHVMEGGGSFGRKLFFDAALEAAEVSKAMGKPVKLMWTRSDDSRQGRVHPMATTRIRANVAGEAVSSFEIRHTSVATEVNPGLSEAITANAQKVPGGNLTVSESIFVTTQVTPYNFGVSTNFLSEVDMRFNTSSMRNIYSPDVATARELMVDRIAGQMGKDPYEFRSEFTKLERWKKVVDRAAKEADWGKSMADGTAQGIGMHVEYKGVACAVVELDCRPETVNREIRSARTGPRVTKVTYVVDVGLVINPRGVRAQMMGGINDALAMTLTSSLHLTDGHFVEASWDNYFYTRQWNTPPEMNIIVIDDSDAPEPGGVGEFGVAATCGAIACAYVRATGKTPSYFPLDHKDPLPFTPYPTSPPVPPSPVNGLETTF</sequence>
<dbReference type="Gene3D" id="3.30.365.10">
    <property type="entry name" value="Aldehyde oxidase/xanthine dehydrogenase, molybdopterin binding domain"/>
    <property type="match status" value="4"/>
</dbReference>
<dbReference type="Proteomes" id="UP000535890">
    <property type="component" value="Unassembled WGS sequence"/>
</dbReference>
<dbReference type="SUPFAM" id="SSF56003">
    <property type="entry name" value="Molybdenum cofactor-binding domain"/>
    <property type="match status" value="2"/>
</dbReference>
<name>A0A7Y9DT62_9PSEU</name>
<feature type="region of interest" description="Disordered" evidence="1">
    <location>
        <begin position="765"/>
        <end position="785"/>
    </location>
</feature>
<gene>
    <name evidence="3" type="ORF">BJ983_001067</name>
</gene>
<dbReference type="Pfam" id="PF02738">
    <property type="entry name" value="MoCoBD_1"/>
    <property type="match status" value="1"/>
</dbReference>
<keyword evidence="3" id="KW-0560">Oxidoreductase</keyword>
<dbReference type="SMART" id="SM01008">
    <property type="entry name" value="Ald_Xan_dh_C"/>
    <property type="match status" value="1"/>
</dbReference>
<dbReference type="InterPro" id="IPR052516">
    <property type="entry name" value="N-heterocyclic_Hydroxylase"/>
</dbReference>
<dbReference type="InterPro" id="IPR046867">
    <property type="entry name" value="AldOxase/xan_DH_MoCoBD2"/>
</dbReference>
<dbReference type="InterPro" id="IPR012368">
    <property type="entry name" value="OxRdtase_Mopterin-bd_su_IorB"/>
</dbReference>
<dbReference type="Pfam" id="PF20256">
    <property type="entry name" value="MoCoBD_2"/>
    <property type="match status" value="2"/>
</dbReference>
<dbReference type="PIRSF" id="PIRSF036389">
    <property type="entry name" value="IOR_B"/>
    <property type="match status" value="1"/>
</dbReference>
<dbReference type="InterPro" id="IPR000674">
    <property type="entry name" value="Ald_Oxase/Xan_DH_a/b"/>
</dbReference>
<feature type="compositionally biased region" description="Polar residues" evidence="1">
    <location>
        <begin position="1"/>
        <end position="14"/>
    </location>
</feature>
<dbReference type="InterPro" id="IPR008274">
    <property type="entry name" value="AldOxase/xan_DH_MoCoBD1"/>
</dbReference>
<dbReference type="AlphaFoldDB" id="A0A7Y9DT62"/>
<dbReference type="PANTHER" id="PTHR47495">
    <property type="entry name" value="ALDEHYDE DEHYDROGENASE"/>
    <property type="match status" value="1"/>
</dbReference>
<organism evidence="3 4">
    <name type="scientific">Actinomycetospora corticicola</name>
    <dbReference type="NCBI Taxonomy" id="663602"/>
    <lineage>
        <taxon>Bacteria</taxon>
        <taxon>Bacillati</taxon>
        <taxon>Actinomycetota</taxon>
        <taxon>Actinomycetes</taxon>
        <taxon>Pseudonocardiales</taxon>
        <taxon>Pseudonocardiaceae</taxon>
        <taxon>Actinomycetospora</taxon>
    </lineage>
</organism>
<evidence type="ECO:0000259" key="2">
    <source>
        <dbReference type="SMART" id="SM01008"/>
    </source>
</evidence>
<feature type="compositionally biased region" description="Pro residues" evidence="1">
    <location>
        <begin position="765"/>
        <end position="777"/>
    </location>
</feature>
<evidence type="ECO:0000313" key="3">
    <source>
        <dbReference type="EMBL" id="NYD34965.1"/>
    </source>
</evidence>
<dbReference type="EMBL" id="JACCBN010000001">
    <property type="protein sequence ID" value="NYD34965.1"/>
    <property type="molecule type" value="Genomic_DNA"/>
</dbReference>
<dbReference type="EC" id="1.3.99.16" evidence="3"/>
<evidence type="ECO:0000313" key="4">
    <source>
        <dbReference type="Proteomes" id="UP000535890"/>
    </source>
</evidence>
<reference evidence="3 4" key="1">
    <citation type="submission" date="2020-07" db="EMBL/GenBank/DDBJ databases">
        <title>Sequencing the genomes of 1000 actinobacteria strains.</title>
        <authorList>
            <person name="Klenk H.-P."/>
        </authorList>
    </citation>
    <scope>NUCLEOTIDE SEQUENCE [LARGE SCALE GENOMIC DNA]</scope>
    <source>
        <strain evidence="3 4">DSM 45772</strain>
    </source>
</reference>
<proteinExistence type="predicted"/>
<feature type="domain" description="Aldehyde oxidase/xanthine dehydrogenase a/b hammerhead" evidence="2">
    <location>
        <begin position="245"/>
        <end position="324"/>
    </location>
</feature>
<dbReference type="SUPFAM" id="SSF54665">
    <property type="entry name" value="CO dehydrogenase molybdoprotein N-domain-like"/>
    <property type="match status" value="1"/>
</dbReference>
<dbReference type="InterPro" id="IPR036856">
    <property type="entry name" value="Ald_Oxase/Xan_DH_a/b_sf"/>
</dbReference>
<protein>
    <submittedName>
        <fullName evidence="3">Isoquinoline 1-oxidoreductase beta subunit</fullName>
        <ecNumber evidence="3">1.3.99.16</ecNumber>
    </submittedName>
</protein>